<organism evidence="2 3">
    <name type="scientific">Streptosporangium sandarakinum</name>
    <dbReference type="NCBI Taxonomy" id="1260955"/>
    <lineage>
        <taxon>Bacteria</taxon>
        <taxon>Bacillati</taxon>
        <taxon>Actinomycetota</taxon>
        <taxon>Actinomycetes</taxon>
        <taxon>Streptosporangiales</taxon>
        <taxon>Streptosporangiaceae</taxon>
        <taxon>Streptosporangium</taxon>
    </lineage>
</organism>
<keyword evidence="1" id="KW-1133">Transmembrane helix</keyword>
<keyword evidence="3" id="KW-1185">Reference proteome</keyword>
<evidence type="ECO:0000313" key="3">
    <source>
        <dbReference type="Proteomes" id="UP000576393"/>
    </source>
</evidence>
<keyword evidence="1" id="KW-0812">Transmembrane</keyword>
<reference evidence="2 3" key="1">
    <citation type="submission" date="2020-07" db="EMBL/GenBank/DDBJ databases">
        <title>Sequencing the genomes of 1000 actinobacteria strains.</title>
        <authorList>
            <person name="Klenk H.-P."/>
        </authorList>
    </citation>
    <scope>NUCLEOTIDE SEQUENCE [LARGE SCALE GENOMIC DNA]</scope>
    <source>
        <strain evidence="2 3">DSM 45763</strain>
    </source>
</reference>
<sequence>MTTSERRLAGFEERQLAELKEHIAARSTAAPARRPRGRLLLAAAAVAAGVCAAVAIPAVFGGGGESAYAVTRDANGVVYAELRDFRDAAGLSDQLRRLGVPAIVDYTPEGKMCREPRGKHVEDIPRDLYHVPESIPGEKHGWRMRIDTRLFKPGQTFVWTIGKNTSTSTILMEGPVGPCELVDAPEPKEIRPPYRLATTKGRSLAGYRVDEKTVGEVVPEIEKRGLKVVYVIMALPPGNPGGFGELRVQKAPVGEDWTVWEAEEVIEGPEDTPTGVIRLLVTKEHHDRNPVYGGPRDAVIPEGS</sequence>
<dbReference type="EMBL" id="JACCCO010000002">
    <property type="protein sequence ID" value="NYF43029.1"/>
    <property type="molecule type" value="Genomic_DNA"/>
</dbReference>
<evidence type="ECO:0000256" key="1">
    <source>
        <dbReference type="SAM" id="Phobius"/>
    </source>
</evidence>
<proteinExistence type="predicted"/>
<dbReference type="RefSeq" id="WP_179825986.1">
    <property type="nucleotide sequence ID" value="NZ_JACCCO010000002.1"/>
</dbReference>
<comment type="caution">
    <text evidence="2">The sequence shown here is derived from an EMBL/GenBank/DDBJ whole genome shotgun (WGS) entry which is preliminary data.</text>
</comment>
<dbReference type="Proteomes" id="UP000576393">
    <property type="component" value="Unassembled WGS sequence"/>
</dbReference>
<name>A0A852V3H0_9ACTN</name>
<keyword evidence="1" id="KW-0472">Membrane</keyword>
<feature type="transmembrane region" description="Helical" evidence="1">
    <location>
        <begin position="39"/>
        <end position="60"/>
    </location>
</feature>
<accession>A0A852V3H0</accession>
<gene>
    <name evidence="2" type="ORF">HDA43_005230</name>
</gene>
<protein>
    <submittedName>
        <fullName evidence="2">Uncharacterized protein</fullName>
    </submittedName>
</protein>
<evidence type="ECO:0000313" key="2">
    <source>
        <dbReference type="EMBL" id="NYF43029.1"/>
    </source>
</evidence>
<dbReference type="AlphaFoldDB" id="A0A852V3H0"/>